<comment type="caution">
    <text evidence="1">The sequence shown here is derived from an EMBL/GenBank/DDBJ whole genome shotgun (WGS) entry which is preliminary data.</text>
</comment>
<sequence length="400" mass="44483">MDRGAGKGKQPMAPFESKESNDYETISGETLFGVPPNPIPDQNTHHIISCEYQQGKKPIKDRWLVHLGTEWLLVSTHDQEGYVTKAQMHYVREPFVTELGNYVKSQNLTGLRSLYDGMTQKELRLFANQVLNGKIANYHEDTEPCNCHLDIVTKDAAQGPKRNKTATLNEPSTSSLSRKRKSTQPIDAAFKRIKLSKKKQSPQRSKSVSEQSTVLVFSSGSNSESEEDQEEFVTQPEREDNPQGSSGLFTSRENNGSTLPNRSTSGFVKNLNPLYRQTRSKSQAALLTSQDIALPAEPGHSAIKLLPASKQVQKGQEVPNEHDACAFIFVLPKDFPDDAATRDLIIINQYSHAMETPEQVTSMEYIHFLEDVAAAIHRAYCPDGSGVPMPVSETPRPNAI</sequence>
<keyword evidence="2" id="KW-1185">Reference proteome</keyword>
<evidence type="ECO:0000313" key="2">
    <source>
        <dbReference type="Proteomes" id="UP001320706"/>
    </source>
</evidence>
<reference evidence="1" key="1">
    <citation type="submission" date="2024-02" db="EMBL/GenBank/DDBJ databases">
        <title>Metagenome Assembled Genome of Zalaria obscura JY119.</title>
        <authorList>
            <person name="Vighnesh L."/>
            <person name="Jagadeeshwari U."/>
            <person name="Venkata Ramana C."/>
            <person name="Sasikala C."/>
        </authorList>
    </citation>
    <scope>NUCLEOTIDE SEQUENCE</scope>
    <source>
        <strain evidence="1">JY119</strain>
    </source>
</reference>
<protein>
    <submittedName>
        <fullName evidence="1">Uncharacterized protein</fullName>
    </submittedName>
</protein>
<accession>A0ACC3SD51</accession>
<gene>
    <name evidence="1" type="ORF">M8818_004158</name>
</gene>
<organism evidence="1 2">
    <name type="scientific">Zalaria obscura</name>
    <dbReference type="NCBI Taxonomy" id="2024903"/>
    <lineage>
        <taxon>Eukaryota</taxon>
        <taxon>Fungi</taxon>
        <taxon>Dikarya</taxon>
        <taxon>Ascomycota</taxon>
        <taxon>Pezizomycotina</taxon>
        <taxon>Dothideomycetes</taxon>
        <taxon>Dothideomycetidae</taxon>
        <taxon>Dothideales</taxon>
        <taxon>Zalariaceae</taxon>
        <taxon>Zalaria</taxon>
    </lineage>
</organism>
<dbReference type="EMBL" id="JAMKPW020000020">
    <property type="protein sequence ID" value="KAK8207905.1"/>
    <property type="molecule type" value="Genomic_DNA"/>
</dbReference>
<evidence type="ECO:0000313" key="1">
    <source>
        <dbReference type="EMBL" id="KAK8207905.1"/>
    </source>
</evidence>
<dbReference type="Proteomes" id="UP001320706">
    <property type="component" value="Unassembled WGS sequence"/>
</dbReference>
<proteinExistence type="predicted"/>
<name>A0ACC3SD51_9PEZI</name>